<gene>
    <name evidence="1" type="ORF">F442_18296</name>
</gene>
<dbReference type="Proteomes" id="UP000018948">
    <property type="component" value="Unassembled WGS sequence"/>
</dbReference>
<accession>W2YEN7</accession>
<evidence type="ECO:0000313" key="1">
    <source>
        <dbReference type="EMBL" id="ETP33113.1"/>
    </source>
</evidence>
<organism evidence="1 2">
    <name type="scientific">Phytophthora nicotianae P10297</name>
    <dbReference type="NCBI Taxonomy" id="1317064"/>
    <lineage>
        <taxon>Eukaryota</taxon>
        <taxon>Sar</taxon>
        <taxon>Stramenopiles</taxon>
        <taxon>Oomycota</taxon>
        <taxon>Peronosporomycetes</taxon>
        <taxon>Peronosporales</taxon>
        <taxon>Peronosporaceae</taxon>
        <taxon>Phytophthora</taxon>
    </lineage>
</organism>
<sequence length="70" mass="8088">MKRISTMKLEPWRSKSRLYVSKCQHFKTPRRVVASIHNPSFEVPKNALHDMSECITQVAESNDVGYPGRN</sequence>
<dbReference type="AlphaFoldDB" id="W2YEN7"/>
<reference evidence="1 2" key="1">
    <citation type="submission" date="2013-11" db="EMBL/GenBank/DDBJ databases">
        <title>The Genome Sequence of Phytophthora parasitica P10297.</title>
        <authorList>
            <consortium name="The Broad Institute Genomics Platform"/>
            <person name="Russ C."/>
            <person name="Tyler B."/>
            <person name="Panabieres F."/>
            <person name="Shan W."/>
            <person name="Tripathy S."/>
            <person name="Grunwald N."/>
            <person name="Machado M."/>
            <person name="Johnson C.S."/>
            <person name="Walker B."/>
            <person name="Young S.K."/>
            <person name="Zeng Q."/>
            <person name="Gargeya S."/>
            <person name="Fitzgerald M."/>
            <person name="Haas B."/>
            <person name="Abouelleil A."/>
            <person name="Allen A.W."/>
            <person name="Alvarado L."/>
            <person name="Arachchi H.M."/>
            <person name="Berlin A.M."/>
            <person name="Chapman S.B."/>
            <person name="Gainer-Dewar J."/>
            <person name="Goldberg J."/>
            <person name="Griggs A."/>
            <person name="Gujja S."/>
            <person name="Hansen M."/>
            <person name="Howarth C."/>
            <person name="Imamovic A."/>
            <person name="Ireland A."/>
            <person name="Larimer J."/>
            <person name="McCowan C."/>
            <person name="Murphy C."/>
            <person name="Pearson M."/>
            <person name="Poon T.W."/>
            <person name="Priest M."/>
            <person name="Roberts A."/>
            <person name="Saif S."/>
            <person name="Shea T."/>
            <person name="Sisk P."/>
            <person name="Sykes S."/>
            <person name="Wortman J."/>
            <person name="Nusbaum C."/>
            <person name="Birren B."/>
        </authorList>
    </citation>
    <scope>NUCLEOTIDE SEQUENCE [LARGE SCALE GENOMIC DNA]</scope>
    <source>
        <strain evidence="1 2">P10297</strain>
    </source>
</reference>
<evidence type="ECO:0000313" key="2">
    <source>
        <dbReference type="Proteomes" id="UP000018948"/>
    </source>
</evidence>
<dbReference type="EMBL" id="ANIY01003828">
    <property type="protein sequence ID" value="ETP33113.1"/>
    <property type="molecule type" value="Genomic_DNA"/>
</dbReference>
<protein>
    <submittedName>
        <fullName evidence="1">Uncharacterized protein</fullName>
    </submittedName>
</protein>
<name>W2YEN7_PHYNI</name>
<comment type="caution">
    <text evidence="1">The sequence shown here is derived from an EMBL/GenBank/DDBJ whole genome shotgun (WGS) entry which is preliminary data.</text>
</comment>
<proteinExistence type="predicted"/>